<evidence type="ECO:0000313" key="1">
    <source>
        <dbReference type="EMBL" id="MQM26029.1"/>
    </source>
</evidence>
<comment type="caution">
    <text evidence="1">The sequence shown here is derived from an EMBL/GenBank/DDBJ whole genome shotgun (WGS) entry which is preliminary data.</text>
</comment>
<organism evidence="1 2">
    <name type="scientific">Glycomyces albidus</name>
    <dbReference type="NCBI Taxonomy" id="2656774"/>
    <lineage>
        <taxon>Bacteria</taxon>
        <taxon>Bacillati</taxon>
        <taxon>Actinomycetota</taxon>
        <taxon>Actinomycetes</taxon>
        <taxon>Glycomycetales</taxon>
        <taxon>Glycomycetaceae</taxon>
        <taxon>Glycomyces</taxon>
    </lineage>
</organism>
<name>A0A6L5G8L9_9ACTN</name>
<evidence type="ECO:0000313" key="2">
    <source>
        <dbReference type="Proteomes" id="UP000477750"/>
    </source>
</evidence>
<accession>A0A6L5G8L9</accession>
<dbReference type="Proteomes" id="UP000477750">
    <property type="component" value="Unassembled WGS sequence"/>
</dbReference>
<keyword evidence="2" id="KW-1185">Reference proteome</keyword>
<sequence length="661" mass="72772">MAPARRFLLDTADTAWHSIEHQWGSGHLVTDRGGARWHTPAELRAVDGGTIERGTVEGGTIEGGTVEGGTVEGGTEAVHPLLDGVRVEVRRWTDGAVLRERYAVVNDGDTPLRITGLGVQTPFGDLYTGAEESLDRAVHAHLFTGGTWAWALAQPMSGAGPNLGLIVREGAVRAYSIESRNPGSQSNIRGHIALLATDRARNPEAFGGQPELRVEAGDSLVLEWELGWYDTVEEFTAATDAPAQFSSFCARTGERITVTASDVTSPDATVERIAERTFAVSAPEHGVYTVEIDGTARTEVLFHAPLEEAVRRRIDYIVRHQIARERPGLLAHAFVPVDVRTKTTHPTNDWNDWTDGSERIAMPVLIQLAALRGWVDAEEVEPLLSGWAEFAWRHLLDGEATPTRGTQIPRLPRLYDAPWLAQFFHDRYRLRSDAAALDKAARIVERNFALGGIEHLSIHLSETVLAIAESLDAAGGSARAEALREGIVASARHFVKAGKGLPAHEVNYEQSIVAPLVDLLIAAHAVTGEQVFHDGIAERLPWLLAFGGPQPHARLHHVAIRHWDGYWFGIERLWGDVFPHYWSTLTAATLLRLPEDLRTTETDRIADAVFRANMANYFPDGSATCAFVMPSSVDGRKAHRSDPLANDQDWHLVMWMRSPRR</sequence>
<reference evidence="1 2" key="1">
    <citation type="submission" date="2019-10" db="EMBL/GenBank/DDBJ databases">
        <title>Glycomyces albidus sp. nov., a novel actinomycete isolated from rhizosphere soil of wheat (Triticum aestivum L.).</title>
        <authorList>
            <person name="Qian L."/>
        </authorList>
    </citation>
    <scope>NUCLEOTIDE SEQUENCE [LARGE SCALE GENOMIC DNA]</scope>
    <source>
        <strain evidence="1 2">NEAU-7082</strain>
    </source>
</reference>
<dbReference type="EMBL" id="WIAO01000010">
    <property type="protein sequence ID" value="MQM26029.1"/>
    <property type="molecule type" value="Genomic_DNA"/>
</dbReference>
<gene>
    <name evidence="1" type="ORF">GFD30_10670</name>
</gene>
<proteinExistence type="predicted"/>
<protein>
    <submittedName>
        <fullName evidence="1">Uncharacterized protein</fullName>
    </submittedName>
</protein>
<dbReference type="AlphaFoldDB" id="A0A6L5G8L9"/>